<dbReference type="Pfam" id="PF02557">
    <property type="entry name" value="VanY"/>
    <property type="match status" value="1"/>
</dbReference>
<dbReference type="GO" id="GO:0006508">
    <property type="term" value="P:proteolysis"/>
    <property type="evidence" value="ECO:0007669"/>
    <property type="project" value="InterPro"/>
</dbReference>
<evidence type="ECO:0000313" key="4">
    <source>
        <dbReference type="EMBL" id="MYL63875.1"/>
    </source>
</evidence>
<dbReference type="SUPFAM" id="SSF55166">
    <property type="entry name" value="Hedgehog/DD-peptidase"/>
    <property type="match status" value="1"/>
</dbReference>
<evidence type="ECO:0000259" key="3">
    <source>
        <dbReference type="Pfam" id="PF02557"/>
    </source>
</evidence>
<dbReference type="PROSITE" id="PS51257">
    <property type="entry name" value="PROKAR_LIPOPROTEIN"/>
    <property type="match status" value="1"/>
</dbReference>
<feature type="domain" description="D-alanyl-D-alanine carboxypeptidase-like core" evidence="3">
    <location>
        <begin position="148"/>
        <end position="276"/>
    </location>
</feature>
<dbReference type="InterPro" id="IPR009045">
    <property type="entry name" value="Zn_M74/Hedgehog-like"/>
</dbReference>
<keyword evidence="4" id="KW-0378">Hydrolase</keyword>
<feature type="compositionally biased region" description="Basic and acidic residues" evidence="1">
    <location>
        <begin position="52"/>
        <end position="78"/>
    </location>
</feature>
<dbReference type="RefSeq" id="WP_160919366.1">
    <property type="nucleotide sequence ID" value="NZ_WMEY01000003.1"/>
</dbReference>
<dbReference type="InterPro" id="IPR052179">
    <property type="entry name" value="DD-CPase-like"/>
</dbReference>
<organism evidence="4 5">
    <name type="scientific">Guptibacillus hwajinpoensis</name>
    <dbReference type="NCBI Taxonomy" id="208199"/>
    <lineage>
        <taxon>Bacteria</taxon>
        <taxon>Bacillati</taxon>
        <taxon>Bacillota</taxon>
        <taxon>Bacilli</taxon>
        <taxon>Bacillales</taxon>
        <taxon>Guptibacillaceae</taxon>
        <taxon>Guptibacillus</taxon>
    </lineage>
</organism>
<evidence type="ECO:0000256" key="1">
    <source>
        <dbReference type="SAM" id="MobiDB-lite"/>
    </source>
</evidence>
<dbReference type="PANTHER" id="PTHR34385:SF1">
    <property type="entry name" value="PEPTIDOGLYCAN L-ALANYL-D-GLUTAMATE ENDOPEPTIDASE CWLK"/>
    <property type="match status" value="1"/>
</dbReference>
<dbReference type="CDD" id="cd14852">
    <property type="entry name" value="LD-carboxypeptidase"/>
    <property type="match status" value="1"/>
</dbReference>
<comment type="caution">
    <text evidence="4">The sequence shown here is derived from an EMBL/GenBank/DDBJ whole genome shotgun (WGS) entry which is preliminary data.</text>
</comment>
<keyword evidence="2" id="KW-0732">Signal</keyword>
<gene>
    <name evidence="4" type="ORF">GLW07_10955</name>
</gene>
<dbReference type="InterPro" id="IPR003709">
    <property type="entry name" value="VanY-like_core_dom"/>
</dbReference>
<evidence type="ECO:0000313" key="5">
    <source>
        <dbReference type="Proteomes" id="UP000447833"/>
    </source>
</evidence>
<keyword evidence="4" id="KW-0645">Protease</keyword>
<accession>A0A845EZF7</accession>
<dbReference type="Gene3D" id="3.30.1380.10">
    <property type="match status" value="1"/>
</dbReference>
<dbReference type="PANTHER" id="PTHR34385">
    <property type="entry name" value="D-ALANYL-D-ALANINE CARBOXYPEPTIDASE"/>
    <property type="match status" value="1"/>
</dbReference>
<keyword evidence="4" id="KW-0121">Carboxypeptidase</keyword>
<dbReference type="InterPro" id="IPR058193">
    <property type="entry name" value="VanY/YodJ_core_dom"/>
</dbReference>
<sequence length="297" mass="32763">MTIKKLVVATGLSFALLAGCQAGDEEQTSNEPQNQAENGGQTNNDSANGSGKADENQTKDHQEDDSQKENQESNKEQDQKDDDNEGAAAYPTMAETVEKNGENLTVTNPDSIYVVANKERNLPSDFVPKNLVEPDVSTYAPEGDPKRLMVEEAARALEKMFKSAKEDGYELKAVSGYRSYERQEAIFAYNAEQRGEEVANQVSAQAGQSEHQTGLTMDISTPSLGSSLTEEFGNTPEGKWVAEHAHEYGFVVRYLKGKEDITGYQYEPWHVRYVGKEAAADVHEAGVTLEEFFSEEK</sequence>
<proteinExistence type="predicted"/>
<dbReference type="Proteomes" id="UP000447833">
    <property type="component" value="Unassembled WGS sequence"/>
</dbReference>
<dbReference type="EMBL" id="WMEY01000003">
    <property type="protein sequence ID" value="MYL63875.1"/>
    <property type="molecule type" value="Genomic_DNA"/>
</dbReference>
<feature type="chain" id="PRO_5038897907" evidence="2">
    <location>
        <begin position="23"/>
        <end position="297"/>
    </location>
</feature>
<feature type="compositionally biased region" description="Polar residues" evidence="1">
    <location>
        <begin position="29"/>
        <end position="49"/>
    </location>
</feature>
<name>A0A845EZF7_9BACL</name>
<evidence type="ECO:0000256" key="2">
    <source>
        <dbReference type="SAM" id="SignalP"/>
    </source>
</evidence>
<feature type="region of interest" description="Disordered" evidence="1">
    <location>
        <begin position="22"/>
        <end position="86"/>
    </location>
</feature>
<protein>
    <submittedName>
        <fullName evidence="4">D-alanyl-D-alanine carboxypeptidase family protein</fullName>
    </submittedName>
</protein>
<dbReference type="AlphaFoldDB" id="A0A845EZF7"/>
<feature type="signal peptide" evidence="2">
    <location>
        <begin position="1"/>
        <end position="22"/>
    </location>
</feature>
<reference evidence="4 5" key="1">
    <citation type="submission" date="2019-11" db="EMBL/GenBank/DDBJ databases">
        <title>Genome sequences of 17 halophilic strains isolated from different environments.</title>
        <authorList>
            <person name="Furrow R.E."/>
        </authorList>
    </citation>
    <scope>NUCLEOTIDE SEQUENCE [LARGE SCALE GENOMIC DNA]</scope>
    <source>
        <strain evidence="4 5">22506_14_FS</strain>
    </source>
</reference>
<dbReference type="GO" id="GO:0004180">
    <property type="term" value="F:carboxypeptidase activity"/>
    <property type="evidence" value="ECO:0007669"/>
    <property type="project" value="UniProtKB-KW"/>
</dbReference>